<dbReference type="RefSeq" id="XP_022256450.1">
    <property type="nucleotide sequence ID" value="XM_022400742.1"/>
</dbReference>
<keyword evidence="3" id="KW-0677">Repeat</keyword>
<dbReference type="InterPro" id="IPR000504">
    <property type="entry name" value="RRM_dom"/>
</dbReference>
<dbReference type="SUPFAM" id="SSF54928">
    <property type="entry name" value="RNA-binding domain, RBD"/>
    <property type="match status" value="2"/>
</dbReference>
<reference evidence="10 11" key="1">
    <citation type="submission" date="2025-05" db="UniProtKB">
        <authorList>
            <consortium name="RefSeq"/>
        </authorList>
    </citation>
    <scope>IDENTIFICATION</scope>
    <source>
        <tissue evidence="10 11">Muscle</tissue>
    </source>
</reference>
<keyword evidence="9" id="KW-1185">Reference proteome</keyword>
<feature type="domain" description="RRM" evidence="8">
    <location>
        <begin position="21"/>
        <end position="95"/>
    </location>
</feature>
<dbReference type="Gene3D" id="3.30.70.330">
    <property type="match status" value="1"/>
</dbReference>
<evidence type="ECO:0000313" key="9">
    <source>
        <dbReference type="Proteomes" id="UP000694941"/>
    </source>
</evidence>
<name>A0ABM1TKP4_LIMPO</name>
<protein>
    <submittedName>
        <fullName evidence="10 11">Uncharacterized protein LOC106471234 isoform X1</fullName>
    </submittedName>
</protein>
<dbReference type="SMART" id="SM00360">
    <property type="entry name" value="RRM"/>
    <property type="match status" value="1"/>
</dbReference>
<evidence type="ECO:0000256" key="2">
    <source>
        <dbReference type="ARBA" id="ARBA00022664"/>
    </source>
</evidence>
<feature type="compositionally biased region" description="Basic and acidic residues" evidence="7">
    <location>
        <begin position="122"/>
        <end position="136"/>
    </location>
</feature>
<dbReference type="CDD" id="cd00590">
    <property type="entry name" value="RRM_SF"/>
    <property type="match status" value="1"/>
</dbReference>
<dbReference type="GeneID" id="106471234"/>
<accession>A0ABM1TKP4</accession>
<evidence type="ECO:0000313" key="11">
    <source>
        <dbReference type="RefSeq" id="XP_022256450.1"/>
    </source>
</evidence>
<dbReference type="RefSeq" id="XP_022256446.1">
    <property type="nucleotide sequence ID" value="XM_022400738.1"/>
</dbReference>
<dbReference type="InterPro" id="IPR035979">
    <property type="entry name" value="RBD_domain_sf"/>
</dbReference>
<keyword evidence="2" id="KW-0507">mRNA processing</keyword>
<evidence type="ECO:0000256" key="7">
    <source>
        <dbReference type="SAM" id="MobiDB-lite"/>
    </source>
</evidence>
<evidence type="ECO:0000256" key="5">
    <source>
        <dbReference type="ARBA" id="ARBA00023242"/>
    </source>
</evidence>
<dbReference type="Proteomes" id="UP000694941">
    <property type="component" value="Unplaced"/>
</dbReference>
<keyword evidence="5" id="KW-0539">Nucleus</keyword>
<dbReference type="PANTHER" id="PTHR23003:SF62">
    <property type="entry name" value="SERINE_ARGININE (SR)-TYPE SHUTTLING MRNA BINDING PROTEIN NPL3"/>
    <property type="match status" value="1"/>
</dbReference>
<comment type="subcellular location">
    <subcellularLocation>
        <location evidence="1">Nucleus</location>
    </subcellularLocation>
</comment>
<dbReference type="InterPro" id="IPR012677">
    <property type="entry name" value="Nucleotide-bd_a/b_plait_sf"/>
</dbReference>
<gene>
    <name evidence="10 11" type="primary">LOC106471234</name>
</gene>
<evidence type="ECO:0000256" key="1">
    <source>
        <dbReference type="ARBA" id="ARBA00004123"/>
    </source>
</evidence>
<feature type="region of interest" description="Disordered" evidence="7">
    <location>
        <begin position="94"/>
        <end position="216"/>
    </location>
</feature>
<proteinExistence type="predicted"/>
<organism evidence="9 11">
    <name type="scientific">Limulus polyphemus</name>
    <name type="common">Atlantic horseshoe crab</name>
    <dbReference type="NCBI Taxonomy" id="6850"/>
    <lineage>
        <taxon>Eukaryota</taxon>
        <taxon>Metazoa</taxon>
        <taxon>Ecdysozoa</taxon>
        <taxon>Arthropoda</taxon>
        <taxon>Chelicerata</taxon>
        <taxon>Merostomata</taxon>
        <taxon>Xiphosura</taxon>
        <taxon>Limulidae</taxon>
        <taxon>Limulus</taxon>
    </lineage>
</organism>
<feature type="compositionally biased region" description="Basic and acidic residues" evidence="7">
    <location>
        <begin position="196"/>
        <end position="207"/>
    </location>
</feature>
<evidence type="ECO:0000259" key="8">
    <source>
        <dbReference type="PROSITE" id="PS50102"/>
    </source>
</evidence>
<keyword evidence="4 6" id="KW-0694">RNA-binding</keyword>
<evidence type="ECO:0000256" key="3">
    <source>
        <dbReference type="ARBA" id="ARBA00022737"/>
    </source>
</evidence>
<feature type="compositionally biased region" description="Basic and acidic residues" evidence="7">
    <location>
        <begin position="148"/>
        <end position="183"/>
    </location>
</feature>
<evidence type="ECO:0000313" key="10">
    <source>
        <dbReference type="RefSeq" id="XP_022256446.1"/>
    </source>
</evidence>
<dbReference type="InterPro" id="IPR050374">
    <property type="entry name" value="RRT5_SRSF_SR"/>
</dbReference>
<dbReference type="Pfam" id="PF00076">
    <property type="entry name" value="RRM_1"/>
    <property type="match status" value="1"/>
</dbReference>
<feature type="compositionally biased region" description="Pro residues" evidence="7">
    <location>
        <begin position="184"/>
        <end position="195"/>
    </location>
</feature>
<dbReference type="PANTHER" id="PTHR23003">
    <property type="entry name" value="RNA RECOGNITION MOTIF RRM DOMAIN CONTAINING PROTEIN"/>
    <property type="match status" value="1"/>
</dbReference>
<sequence>MSFKKYRNHNESPEKSDDACCEMYVGNYPSTFGEKDLFRIFQGYDIVKVRKLFKKDHKVFAFVQFKSKESVKKAVEELSDYDIQGRKLKLHAMKGKKENNKRNFRNNTYNKPLTKGSYESLSLDRDEPPPLGHDEPPPLGQDETPPLGHDETPSLEHDGPPPLEHDGPPPLEHDGPPPLEHDGPPPLEYDGPPPLEYDKPPPLEHDGPPPLEYVGPLPLERVSQRKLVFHQPMNYRTRNSRPSPSESHYTPYYPQRLWHDYVFPTVVDPCLAYRRKPLSNTLSSVSSNDGYLAKDHFEERTLVSIMNFPHGTTRQDILQLFDLFEPLDVEMINNAPILKRPLCRSFLLMLCCLGHMHGFASDLCVCDPHLLQNVTLCLPYLEHNLLQIFSSTQALVLLPTLEMAEAAVMELDNTWFKKCCIMVSIVEKDKYESWGLLEEYKYSKGRMAKSFNDKFAEMSLHH</sequence>
<evidence type="ECO:0000256" key="6">
    <source>
        <dbReference type="PROSITE-ProRule" id="PRU00176"/>
    </source>
</evidence>
<evidence type="ECO:0000256" key="4">
    <source>
        <dbReference type="ARBA" id="ARBA00022884"/>
    </source>
</evidence>
<dbReference type="PROSITE" id="PS50102">
    <property type="entry name" value="RRM"/>
    <property type="match status" value="1"/>
</dbReference>